<evidence type="ECO:0000256" key="2">
    <source>
        <dbReference type="SAM" id="MobiDB-lite"/>
    </source>
</evidence>
<reference evidence="4" key="2">
    <citation type="submission" date="2015-07" db="EMBL/GenBank/DDBJ databases">
        <authorList>
            <person name="Noorani M."/>
        </authorList>
    </citation>
    <scope>NUCLEOTIDE SEQUENCE</scope>
    <source>
        <strain evidence="4">Yugu1</strain>
    </source>
</reference>
<dbReference type="PANTHER" id="PTHR47658:SF1">
    <property type="entry name" value="MEIOSIS INITIATOR PROTEIN"/>
    <property type="match status" value="1"/>
</dbReference>
<dbReference type="InterPro" id="IPR009071">
    <property type="entry name" value="HMG_box_dom"/>
</dbReference>
<dbReference type="GO" id="GO:0005634">
    <property type="term" value="C:nucleus"/>
    <property type="evidence" value="ECO:0007669"/>
    <property type="project" value="UniProtKB-UniRule"/>
</dbReference>
<dbReference type="Gene3D" id="1.10.30.10">
    <property type="entry name" value="High mobility group box domain"/>
    <property type="match status" value="1"/>
</dbReference>
<keyword evidence="1" id="KW-0238">DNA-binding</keyword>
<dbReference type="OrthoDB" id="1919336at2759"/>
<feature type="compositionally biased region" description="Polar residues" evidence="2">
    <location>
        <begin position="92"/>
        <end position="110"/>
    </location>
</feature>
<dbReference type="PANTHER" id="PTHR47658">
    <property type="entry name" value="HIGH MOBILITY GROUP B PROTEIN 12-RELATED"/>
    <property type="match status" value="1"/>
</dbReference>
<feature type="DNA-binding region" description="HMG box" evidence="1">
    <location>
        <begin position="210"/>
        <end position="269"/>
    </location>
</feature>
<feature type="region of interest" description="Disordered" evidence="2">
    <location>
        <begin position="189"/>
        <end position="210"/>
    </location>
</feature>
<evidence type="ECO:0000259" key="3">
    <source>
        <dbReference type="PROSITE" id="PS50118"/>
    </source>
</evidence>
<evidence type="ECO:0000313" key="4">
    <source>
        <dbReference type="EMBL" id="RCV29297.1"/>
    </source>
</evidence>
<evidence type="ECO:0000256" key="1">
    <source>
        <dbReference type="PROSITE-ProRule" id="PRU00267"/>
    </source>
</evidence>
<sequence>MEGEAALAPTEGSIWAVRLQRRPALGGPRSDAACLPAARQIQIPQTKRNRIMKLIFVWVCRHFGISQLHLPPDPAPAASSINLPPSHDPWIQSHSLGGQASPLSISNQAPSADPKSMAGGNKSTGNAARSRKRVEATILKRSRDGSAFTRCEACNKDVPVVLIDMHSCSLDAKIRETLEAQVVERTVEVTKPADRKKPAKAGAANKDGKRKRTPTAFFLFMDDFRKEFKAANPDNKNVATVAKEGGERWKSMTDEEKKPYHDKAAELKAHAENGEGSGENNVAAEKPKADDTEGGQEVDQPAKRLRRKVDDEDEACDEEDEEEKNVLDDDLDDDM</sequence>
<dbReference type="STRING" id="4555.A0A368RGG2"/>
<feature type="compositionally biased region" description="Acidic residues" evidence="2">
    <location>
        <begin position="311"/>
        <end position="335"/>
    </location>
</feature>
<dbReference type="Pfam" id="PF00505">
    <property type="entry name" value="HMG_box"/>
    <property type="match status" value="1"/>
</dbReference>
<dbReference type="PROSITE" id="PS50118">
    <property type="entry name" value="HMG_BOX_2"/>
    <property type="match status" value="1"/>
</dbReference>
<protein>
    <recommendedName>
        <fullName evidence="3">HMG box domain-containing protein</fullName>
    </recommendedName>
</protein>
<feature type="compositionally biased region" description="Basic and acidic residues" evidence="2">
    <location>
        <begin position="244"/>
        <end position="273"/>
    </location>
</feature>
<dbReference type="SUPFAM" id="SSF47095">
    <property type="entry name" value="HMG-box"/>
    <property type="match status" value="1"/>
</dbReference>
<dbReference type="CDD" id="cd22005">
    <property type="entry name" value="HMG-box_AtHMGB1-like"/>
    <property type="match status" value="1"/>
</dbReference>
<reference evidence="4" key="1">
    <citation type="journal article" date="2012" name="Nat. Biotechnol.">
        <title>Reference genome sequence of the model plant Setaria.</title>
        <authorList>
            <person name="Bennetzen J.L."/>
            <person name="Schmutz J."/>
            <person name="Wang H."/>
            <person name="Percifield R."/>
            <person name="Hawkins J."/>
            <person name="Pontaroli A.C."/>
            <person name="Estep M."/>
            <person name="Feng L."/>
            <person name="Vaughn J.N."/>
            <person name="Grimwood J."/>
            <person name="Jenkins J."/>
            <person name="Barry K."/>
            <person name="Lindquist E."/>
            <person name="Hellsten U."/>
            <person name="Deshpande S."/>
            <person name="Wang X."/>
            <person name="Wu X."/>
            <person name="Mitros T."/>
            <person name="Triplett J."/>
            <person name="Yang X."/>
            <person name="Ye C.Y."/>
            <person name="Mauro-Herrera M."/>
            <person name="Wang L."/>
            <person name="Li P."/>
            <person name="Sharma M."/>
            <person name="Sharma R."/>
            <person name="Ronald P.C."/>
            <person name="Panaud O."/>
            <person name="Kellogg E.A."/>
            <person name="Brutnell T.P."/>
            <person name="Doust A.N."/>
            <person name="Tuskan G.A."/>
            <person name="Rokhsar D."/>
            <person name="Devos K.M."/>
        </authorList>
    </citation>
    <scope>NUCLEOTIDE SEQUENCE [LARGE SCALE GENOMIC DNA]</scope>
    <source>
        <strain evidence="4">Yugu1</strain>
    </source>
</reference>
<dbReference type="AlphaFoldDB" id="A0A368RGG2"/>
<dbReference type="SMART" id="SM00398">
    <property type="entry name" value="HMG"/>
    <property type="match status" value="1"/>
</dbReference>
<proteinExistence type="predicted"/>
<keyword evidence="1" id="KW-0539">Nucleus</keyword>
<feature type="region of interest" description="Disordered" evidence="2">
    <location>
        <begin position="239"/>
        <end position="335"/>
    </location>
</feature>
<gene>
    <name evidence="4" type="ORF">SETIT_6G001400v2</name>
</gene>
<dbReference type="EMBL" id="CM003533">
    <property type="protein sequence ID" value="RCV29297.1"/>
    <property type="molecule type" value="Genomic_DNA"/>
</dbReference>
<dbReference type="InterPro" id="IPR036910">
    <property type="entry name" value="HMG_box_dom_sf"/>
</dbReference>
<accession>A0A368RGG2</accession>
<feature type="domain" description="HMG box" evidence="3">
    <location>
        <begin position="210"/>
        <end position="269"/>
    </location>
</feature>
<feature type="region of interest" description="Disordered" evidence="2">
    <location>
        <begin position="79"/>
        <end position="134"/>
    </location>
</feature>
<organism evidence="4">
    <name type="scientific">Setaria italica</name>
    <name type="common">Foxtail millet</name>
    <name type="synonym">Panicum italicum</name>
    <dbReference type="NCBI Taxonomy" id="4555"/>
    <lineage>
        <taxon>Eukaryota</taxon>
        <taxon>Viridiplantae</taxon>
        <taxon>Streptophyta</taxon>
        <taxon>Embryophyta</taxon>
        <taxon>Tracheophyta</taxon>
        <taxon>Spermatophyta</taxon>
        <taxon>Magnoliopsida</taxon>
        <taxon>Liliopsida</taxon>
        <taxon>Poales</taxon>
        <taxon>Poaceae</taxon>
        <taxon>PACMAD clade</taxon>
        <taxon>Panicoideae</taxon>
        <taxon>Panicodae</taxon>
        <taxon>Paniceae</taxon>
        <taxon>Cenchrinae</taxon>
        <taxon>Setaria</taxon>
    </lineage>
</organism>
<dbReference type="FunFam" id="1.10.30.10:FF:000084">
    <property type="entry name" value="HMG type nucleosome/chromatin assembly factor"/>
    <property type="match status" value="1"/>
</dbReference>
<name>A0A368RGG2_SETIT</name>
<dbReference type="GO" id="GO:0003677">
    <property type="term" value="F:DNA binding"/>
    <property type="evidence" value="ECO:0007669"/>
    <property type="project" value="UniProtKB-UniRule"/>
</dbReference>